<dbReference type="OrthoDB" id="9892594at2"/>
<evidence type="ECO:0000313" key="3">
    <source>
        <dbReference type="Proteomes" id="UP000240535"/>
    </source>
</evidence>
<dbReference type="Proteomes" id="UP000240535">
    <property type="component" value="Unassembled WGS sequence"/>
</dbReference>
<organism evidence="2 3">
    <name type="scientific">Campylobacter blaseri</name>
    <dbReference type="NCBI Taxonomy" id="2042961"/>
    <lineage>
        <taxon>Bacteria</taxon>
        <taxon>Pseudomonadati</taxon>
        <taxon>Campylobacterota</taxon>
        <taxon>Epsilonproteobacteria</taxon>
        <taxon>Campylobacterales</taxon>
        <taxon>Campylobacteraceae</taxon>
        <taxon>Campylobacter</taxon>
    </lineage>
</organism>
<keyword evidence="1" id="KW-0812">Transmembrane</keyword>
<keyword evidence="1" id="KW-1133">Transmembrane helix</keyword>
<accession>A0A2P8QYP0</accession>
<dbReference type="EMBL" id="PDHH01000008">
    <property type="protein sequence ID" value="PSM51359.1"/>
    <property type="molecule type" value="Genomic_DNA"/>
</dbReference>
<sequence>MKKMLILLAGALAVFTLSVFSYTFYEWLFHSKDVAMTAWAITIGLFNGFFSPAKLLNMFRQWHGA</sequence>
<dbReference type="RefSeq" id="WP_106872556.1">
    <property type="nucleotide sequence ID" value="NZ_CP053841.1"/>
</dbReference>
<keyword evidence="3" id="KW-1185">Reference proteome</keyword>
<dbReference type="AlphaFoldDB" id="A0A2P8QYP0"/>
<protein>
    <recommendedName>
        <fullName evidence="4">DUF2798 domain-containing protein</fullName>
    </recommendedName>
</protein>
<name>A0A2P8QYP0_9BACT</name>
<evidence type="ECO:0008006" key="4">
    <source>
        <dbReference type="Google" id="ProtNLM"/>
    </source>
</evidence>
<keyword evidence="1" id="KW-0472">Membrane</keyword>
<evidence type="ECO:0000313" key="2">
    <source>
        <dbReference type="EMBL" id="PSM51359.1"/>
    </source>
</evidence>
<gene>
    <name evidence="2" type="ORF">CQ405_08190</name>
</gene>
<feature type="transmembrane region" description="Helical" evidence="1">
    <location>
        <begin position="37"/>
        <end position="56"/>
    </location>
</feature>
<comment type="caution">
    <text evidence="2">The sequence shown here is derived from an EMBL/GenBank/DDBJ whole genome shotgun (WGS) entry which is preliminary data.</text>
</comment>
<evidence type="ECO:0000256" key="1">
    <source>
        <dbReference type="SAM" id="Phobius"/>
    </source>
</evidence>
<proteinExistence type="predicted"/>
<reference evidence="3" key="1">
    <citation type="submission" date="2017-10" db="EMBL/GenBank/DDBJ databases">
        <title>Campylobacter species from seals.</title>
        <authorList>
            <person name="Gilbert M.J."/>
            <person name="Zomer A.L."/>
            <person name="Timmerman A.J."/>
            <person name="Duim B."/>
            <person name="Wagenaar J.A."/>
        </authorList>
    </citation>
    <scope>NUCLEOTIDE SEQUENCE [LARGE SCALE GENOMIC DNA]</scope>
    <source>
        <strain evidence="3">17S00004-5</strain>
    </source>
</reference>